<protein>
    <recommendedName>
        <fullName evidence="3">Transposase</fullName>
    </recommendedName>
</protein>
<accession>A0AA97H114</accession>
<dbReference type="Proteomes" id="UP001300604">
    <property type="component" value="Chromosome"/>
</dbReference>
<sequence>MEKDLRILGKNQRMEEWAQRVSECRSSGLTVRNWCEQHEINEKTYYYWQHRIWESMKFGVFILCTILDFSKAPSGLTLTLETYAPSYCKTISFQKTKFLLFTTVSLRLSKLVALYL</sequence>
<evidence type="ECO:0008006" key="3">
    <source>
        <dbReference type="Google" id="ProtNLM"/>
    </source>
</evidence>
<dbReference type="EMBL" id="CP135996">
    <property type="protein sequence ID" value="WOC31948.1"/>
    <property type="molecule type" value="Genomic_DNA"/>
</dbReference>
<reference evidence="2" key="2">
    <citation type="submission" date="2024-06" db="EMBL/GenBank/DDBJ databases">
        <title>Caproicibacterium argilliputei sp. nov, a novel caproic acid producing anaerobic bacterium isolated from pit mud.</title>
        <authorList>
            <person name="Zeng C."/>
        </authorList>
    </citation>
    <scope>NUCLEOTIDE SEQUENCE [LARGE SCALE GENOMIC DNA]</scope>
    <source>
        <strain evidence="2">ZCY20-5</strain>
    </source>
</reference>
<keyword evidence="2" id="KW-1185">Reference proteome</keyword>
<dbReference type="NCBIfam" id="NF047593">
    <property type="entry name" value="IS66_ISAeme5_TnpA"/>
    <property type="match status" value="1"/>
</dbReference>
<reference evidence="2" key="3">
    <citation type="submission" date="2024-06" db="EMBL/GenBank/DDBJ databases">
        <authorList>
            <person name="Zeng C."/>
        </authorList>
    </citation>
    <scope>NUCLEOTIDE SEQUENCE [LARGE SCALE GENOMIC DNA]</scope>
    <source>
        <strain evidence="2">ZCY20-5</strain>
    </source>
</reference>
<gene>
    <name evidence="1" type="ORF">PXC00_12240</name>
</gene>
<evidence type="ECO:0000313" key="2">
    <source>
        <dbReference type="Proteomes" id="UP001300604"/>
    </source>
</evidence>
<dbReference type="AlphaFoldDB" id="A0AA97H114"/>
<proteinExistence type="predicted"/>
<dbReference type="RefSeq" id="WP_275844753.1">
    <property type="nucleotide sequence ID" value="NZ_CP135996.1"/>
</dbReference>
<reference evidence="1 2" key="1">
    <citation type="submission" date="2024-06" db="EMBL/GenBank/DDBJ databases">
        <title>Caproicibacterium argilliputei sp. nov, a novel caproic acid producing anaerobic bacterium isolated from pit mud.</title>
        <authorList>
            <person name="Xia S."/>
        </authorList>
    </citation>
    <scope>NUCLEOTIDE SEQUENCE [LARGE SCALE GENOMIC DNA]</scope>
    <source>
        <strain evidence="1 2">ZCY20-5</strain>
    </source>
</reference>
<name>A0AA97H114_9FIRM</name>
<organism evidence="1 2">
    <name type="scientific">Caproicibacterium argilliputei</name>
    <dbReference type="NCBI Taxonomy" id="3030016"/>
    <lineage>
        <taxon>Bacteria</taxon>
        <taxon>Bacillati</taxon>
        <taxon>Bacillota</taxon>
        <taxon>Clostridia</taxon>
        <taxon>Eubacteriales</taxon>
        <taxon>Oscillospiraceae</taxon>
        <taxon>Caproicibacterium</taxon>
    </lineage>
</organism>
<evidence type="ECO:0000313" key="1">
    <source>
        <dbReference type="EMBL" id="WOC31948.1"/>
    </source>
</evidence>
<dbReference type="KEGG" id="carl:PXC00_12240"/>